<keyword evidence="2" id="KW-0472">Membrane</keyword>
<feature type="compositionally biased region" description="Basic and acidic residues" evidence="1">
    <location>
        <begin position="1"/>
        <end position="24"/>
    </location>
</feature>
<feature type="region of interest" description="Disordered" evidence="1">
    <location>
        <begin position="55"/>
        <end position="78"/>
    </location>
</feature>
<dbReference type="PANTHER" id="PTHR39461">
    <property type="entry name" value="LEA DOMAIN PROTEIN (AFU_ORTHOLOGUE AFUA_8G04920)"/>
    <property type="match status" value="1"/>
</dbReference>
<reference evidence="4 5" key="1">
    <citation type="submission" date="2024-07" db="EMBL/GenBank/DDBJ databases">
        <title>Section-level genome sequencing and comparative genomics of Aspergillus sections Usti and Cavernicolus.</title>
        <authorList>
            <consortium name="Lawrence Berkeley National Laboratory"/>
            <person name="Nybo J.L."/>
            <person name="Vesth T.C."/>
            <person name="Theobald S."/>
            <person name="Frisvad J.C."/>
            <person name="Larsen T.O."/>
            <person name="Kjaerboelling I."/>
            <person name="Rothschild-Mancinelli K."/>
            <person name="Lyhne E.K."/>
            <person name="Kogle M.E."/>
            <person name="Barry K."/>
            <person name="Clum A."/>
            <person name="Na H."/>
            <person name="Ledsgaard L."/>
            <person name="Lin J."/>
            <person name="Lipzen A."/>
            <person name="Kuo A."/>
            <person name="Riley R."/>
            <person name="Mondo S."/>
            <person name="LaButti K."/>
            <person name="Haridas S."/>
            <person name="Pangalinan J."/>
            <person name="Salamov A.A."/>
            <person name="Simmons B.A."/>
            <person name="Magnuson J.K."/>
            <person name="Chen J."/>
            <person name="Drula E."/>
            <person name="Henrissat B."/>
            <person name="Wiebenga A."/>
            <person name="Lubbers R.J."/>
            <person name="Gomes A.C."/>
            <person name="Macurrencykelacurrency M.R."/>
            <person name="Stajich J."/>
            <person name="Grigoriev I.V."/>
            <person name="Mortensen U.H."/>
            <person name="De vries R.P."/>
            <person name="Baker S.E."/>
            <person name="Andersen M.R."/>
        </authorList>
    </citation>
    <scope>NUCLEOTIDE SEQUENCE [LARGE SCALE GENOMIC DNA]</scope>
    <source>
        <strain evidence="4 5">CBS 756.74</strain>
    </source>
</reference>
<dbReference type="InterPro" id="IPR054256">
    <property type="entry name" value="DUF6987"/>
</dbReference>
<dbReference type="GeneID" id="98163287"/>
<comment type="caution">
    <text evidence="4">The sequence shown here is derived from an EMBL/GenBank/DDBJ whole genome shotgun (WGS) entry which is preliminary data.</text>
</comment>
<accession>A0ABR4K7W5</accession>
<dbReference type="Proteomes" id="UP001610444">
    <property type="component" value="Unassembled WGS sequence"/>
</dbReference>
<dbReference type="Pfam" id="PF12396">
    <property type="entry name" value="DUF3659"/>
    <property type="match status" value="5"/>
</dbReference>
<keyword evidence="2" id="KW-0812">Transmembrane</keyword>
<name>A0ABR4K7W5_9EURO</name>
<evidence type="ECO:0000259" key="3">
    <source>
        <dbReference type="Pfam" id="PF22485"/>
    </source>
</evidence>
<evidence type="ECO:0000313" key="4">
    <source>
        <dbReference type="EMBL" id="KAL2847392.1"/>
    </source>
</evidence>
<organism evidence="4 5">
    <name type="scientific">Aspergillus pseudodeflectus</name>
    <dbReference type="NCBI Taxonomy" id="176178"/>
    <lineage>
        <taxon>Eukaryota</taxon>
        <taxon>Fungi</taxon>
        <taxon>Dikarya</taxon>
        <taxon>Ascomycota</taxon>
        <taxon>Pezizomycotina</taxon>
        <taxon>Eurotiomycetes</taxon>
        <taxon>Eurotiomycetidae</taxon>
        <taxon>Eurotiales</taxon>
        <taxon>Aspergillaceae</taxon>
        <taxon>Aspergillus</taxon>
        <taxon>Aspergillus subgen. Nidulantes</taxon>
    </lineage>
</organism>
<dbReference type="InterPro" id="IPR022124">
    <property type="entry name" value="DUF3659"/>
</dbReference>
<feature type="compositionally biased region" description="Acidic residues" evidence="1">
    <location>
        <begin position="298"/>
        <end position="315"/>
    </location>
</feature>
<feature type="domain" description="DUF6987" evidence="3">
    <location>
        <begin position="458"/>
        <end position="655"/>
    </location>
</feature>
<evidence type="ECO:0000256" key="1">
    <source>
        <dbReference type="SAM" id="MobiDB-lite"/>
    </source>
</evidence>
<dbReference type="RefSeq" id="XP_070897715.1">
    <property type="nucleotide sequence ID" value="XM_071048123.1"/>
</dbReference>
<evidence type="ECO:0000313" key="5">
    <source>
        <dbReference type="Proteomes" id="UP001610444"/>
    </source>
</evidence>
<feature type="transmembrane region" description="Helical" evidence="2">
    <location>
        <begin position="605"/>
        <end position="627"/>
    </location>
</feature>
<feature type="region of interest" description="Disordered" evidence="1">
    <location>
        <begin position="1"/>
        <end position="41"/>
    </location>
</feature>
<keyword evidence="2" id="KW-1133">Transmembrane helix</keyword>
<dbReference type="Pfam" id="PF22485">
    <property type="entry name" value="DUF6987"/>
    <property type="match status" value="1"/>
</dbReference>
<feature type="region of interest" description="Disordered" evidence="1">
    <location>
        <begin position="287"/>
        <end position="317"/>
    </location>
</feature>
<feature type="compositionally biased region" description="Acidic residues" evidence="1">
    <location>
        <begin position="25"/>
        <end position="35"/>
    </location>
</feature>
<feature type="transmembrane region" description="Helical" evidence="2">
    <location>
        <begin position="667"/>
        <end position="688"/>
    </location>
</feature>
<sequence>MEEEGREGAEDMGRQMGDEAREEMPTDEVEEEAENAEDHVQYDLSILDGREVQEGGKVFDDDGNLIGEVAEGNPEDLVGQTVNAEGEIIDEDGDLIGVVNLVQQGSEVGEKEGAPQADMGEAEDEAGGIDLPAAGEEAGEATREQAPKPEEGITGDEQAAGEVEGALPDISTLEGLKCNKFGNIVNADGTVVGELVEGDAKKLARDGCQLDAQGQFWDNQGHVIGRAKVIPVEEEEQGPFADSGDIYVAEDGWVKDEGGRVVGKVVEGDAKKLVGRAVDDDGDILDKRGNVIGRAEPYEEPEEEEQEEEEEEEGQDLSALEGLTVNKLGNILDNNGVLIGRIAEGNPKKLAGKKVDAKGQIWSDAGKVIGQAELIPADEREKPEGPFYGFEGLTVGDEGTIVDSSGEVIGRLVEGDAERLKGRAVDEDGEIIDKLGNVIGRAERWKPEEPELSPEELEKQRKEKEDEDLAKKMCAIVQRTLDSVGPICRQIMQHIEKANQTPKDELDEEELVKQVKPLIEEAANALQECKGALRALDPDGRIAETAKARSATHEATPAEQHLADLLKELAQTVAETIDNGRRLIADMPHAKKELNPLWALLSEPLFQIIAAVGLLLSGVLGLVSRLLDGLGLGGILRGLLGNLGLDKLLEGFGLGTVTQALGLEGHLSFRAVLVSFILAIFLILHVIFMDFSGSEIVNSELDSII</sequence>
<dbReference type="PANTHER" id="PTHR39461:SF1">
    <property type="entry name" value="LEA DOMAIN PROTEIN (AFU_ORTHOLOGUE AFUA_8G04920)"/>
    <property type="match status" value="1"/>
</dbReference>
<feature type="region of interest" description="Disordered" evidence="1">
    <location>
        <begin position="445"/>
        <end position="464"/>
    </location>
</feature>
<proteinExistence type="predicted"/>
<keyword evidence="5" id="KW-1185">Reference proteome</keyword>
<protein>
    <recommendedName>
        <fullName evidence="3">DUF6987 domain-containing protein</fullName>
    </recommendedName>
</protein>
<dbReference type="EMBL" id="JBFXLR010000029">
    <property type="protein sequence ID" value="KAL2847392.1"/>
    <property type="molecule type" value="Genomic_DNA"/>
</dbReference>
<evidence type="ECO:0000256" key="2">
    <source>
        <dbReference type="SAM" id="Phobius"/>
    </source>
</evidence>
<gene>
    <name evidence="4" type="ORF">BJX68DRAFT_276561</name>
</gene>